<sequence>MDDLEELEYLSLVSKVASEIKNHTGIDDKTLSEFVINLYEQSKTFDEFKENVQASGGDFAESFLQNVARLIRELHPKLKAKILGDQDSVGKNKTAVPNLTPESDNADRKRELFPGLSIPDHRNLENSNQDSDLMNDTMNELDRLSSSSRSRRPDSTRDIFYRERSRSPPRSSRNGDRHPADRYVPTRSRDSSSTYRRQKTNAFNGFPQLNEIYPGIVSGIKEFGAFVTLDGFSQRTDGLVHISNLMSGRRVEHPSEVVAYGQPVLVKVNRVDEASKRIGLSMKEVDQITGEDLKPKTEDNVIYRGTGANSVGLNADEKNVQTTDFFDVGKNNGRKRLTSPEIWELQQLAASGAISSSSIPGFQEELTTFNNPELKPEDDEDFEIELRDEEPRFLAGQTKLSLKLSPIKVVKAPDGSLSRAAMQGQVLASDRREMRQKEARMQSEKELEKQDLSLVWNDTMARPEDKKFAQEIRSSATQQMTTQMPNWRQQSVKGPDVSYGRKTTLSMKEQRENLPVFKLRKAFLEAVFKNQVLVLLGETGSGKTTQITQYLAEGGYTDNRKIVGCTQPRRVAAMSVAKRVAEEVGCRVGEEVGYTIRFEDKTSRMTRIKYMTDGMLQRECLVDPLLRKYSVIILDEAHERTVSTDVLFGLLKHTVTRRSDLKLIVTSATLDAERFSSYFHKCPIFTIPGRSYPVEVLYAKQPESDYLDAALLTIMQIHLTEGPGDILVFLTGQEEIDTSCEILHERTKMLGDSVPDLVILPVYSALPSEVQSRIFEPAPPGGRKVVIATNIAETSLTIDGIYYVVDPGFVKQSCFDPKLGMDSLVVTPISQAQARQRSGRAGRTGPGKCYRLYTENAFQNEMLPSPIPEIQRQNLSYTILMLKAMGINDLLNFDFMDPPPAQTMIAALQNLYALSALDDEGLLTPLGRKMADFPMEPQLSKVLITSVELGCSEEILTIIAMLSAPNIWSRPREKQQEADKHRAQFSNPESDHLTLLNVYTAWKTNRCSDNWCYEHYIQARGLRRVEDVRKQLLSLMDRYHQPVISCGRNRELILRALCSGHFTNVAKRDSHEGCYRTTVENAQVYMHPSSVLFGKPAEWVIYHELIQTTKEYMHTVSTIHPRWLVEVAPTFFKFANPNQISKSKKGTKVVPLFNRFEKADEWRISKQKKGR</sequence>
<dbReference type="GeneID" id="80875329"/>
<dbReference type="Gene3D" id="3.40.50.300">
    <property type="entry name" value="P-loop containing nucleotide triphosphate hydrolases"/>
    <property type="match status" value="2"/>
</dbReference>
<dbReference type="InterPro" id="IPR007502">
    <property type="entry name" value="Helicase-assoc_dom"/>
</dbReference>
<evidence type="ECO:0000256" key="1">
    <source>
        <dbReference type="ARBA" id="ARBA00004123"/>
    </source>
</evidence>
<feature type="compositionally biased region" description="Polar residues" evidence="11">
    <location>
        <begin position="91"/>
        <end position="103"/>
    </location>
</feature>
<dbReference type="SUPFAM" id="SSF50249">
    <property type="entry name" value="Nucleic acid-binding proteins"/>
    <property type="match status" value="1"/>
</dbReference>
<feature type="region of interest" description="Disordered" evidence="11">
    <location>
        <begin position="478"/>
        <end position="499"/>
    </location>
</feature>
<dbReference type="FunFam" id="3.40.50.300:FF:000191">
    <property type="entry name" value="Pre-mRNA-splicing factor ATP-dependent RNA helicase"/>
    <property type="match status" value="1"/>
</dbReference>
<dbReference type="CDD" id="cd05684">
    <property type="entry name" value="S1_DHX8_helicase"/>
    <property type="match status" value="1"/>
</dbReference>
<dbReference type="EC" id="3.6.4.13" evidence="2"/>
<dbReference type="PROSITE" id="PS50126">
    <property type="entry name" value="S1"/>
    <property type="match status" value="1"/>
</dbReference>
<dbReference type="PANTHER" id="PTHR18934">
    <property type="entry name" value="ATP-DEPENDENT RNA HELICASE"/>
    <property type="match status" value="1"/>
</dbReference>
<feature type="domain" description="S1 motif" evidence="12">
    <location>
        <begin position="210"/>
        <end position="283"/>
    </location>
</feature>
<feature type="region of interest" description="Disordered" evidence="11">
    <location>
        <begin position="88"/>
        <end position="199"/>
    </location>
</feature>
<dbReference type="FunFam" id="3.40.50.300:FF:000101">
    <property type="entry name" value="Pre-mRNA-splicing factor ATP-dependent RNA helicase"/>
    <property type="match status" value="1"/>
</dbReference>
<dbReference type="EMBL" id="CP115611">
    <property type="protein sequence ID" value="WBW72313.1"/>
    <property type="molecule type" value="Genomic_DNA"/>
</dbReference>
<keyword evidence="4" id="KW-0547">Nucleotide-binding</keyword>
<dbReference type="Pfam" id="PF00270">
    <property type="entry name" value="DEAD"/>
    <property type="match status" value="1"/>
</dbReference>
<feature type="compositionally biased region" description="Polar residues" evidence="11">
    <location>
        <begin position="478"/>
        <end position="492"/>
    </location>
</feature>
<evidence type="ECO:0000256" key="5">
    <source>
        <dbReference type="ARBA" id="ARBA00022801"/>
    </source>
</evidence>
<dbReference type="SMART" id="SM00847">
    <property type="entry name" value="HA2"/>
    <property type="match status" value="1"/>
</dbReference>
<evidence type="ECO:0000256" key="6">
    <source>
        <dbReference type="ARBA" id="ARBA00022806"/>
    </source>
</evidence>
<dbReference type="GO" id="GO:0000390">
    <property type="term" value="P:spliceosomal complex disassembly"/>
    <property type="evidence" value="ECO:0007669"/>
    <property type="project" value="TreeGrafter"/>
</dbReference>
<reference evidence="15 16" key="1">
    <citation type="journal article" date="2023" name="G3 (Bethesda)">
        <title>A high-quality reference genome for the fission yeast Schizosaccharomyces osmophilus.</title>
        <authorList>
            <person name="Jia G.S."/>
            <person name="Zhang W.C."/>
            <person name="Liang Y."/>
            <person name="Liu X.H."/>
            <person name="Rhind N."/>
            <person name="Pidoux A."/>
            <person name="Brysch-Herzberg M."/>
            <person name="Du L.L."/>
        </authorList>
    </citation>
    <scope>NUCLEOTIDE SEQUENCE [LARGE SCALE GENOMIC DNA]</scope>
    <source>
        <strain evidence="15 16">CBS 15793</strain>
    </source>
</reference>
<dbReference type="CDD" id="cd21691">
    <property type="entry name" value="GH2-like_DHX8"/>
    <property type="match status" value="1"/>
</dbReference>
<dbReference type="Pfam" id="PF00575">
    <property type="entry name" value="S1"/>
    <property type="match status" value="1"/>
</dbReference>
<dbReference type="Pfam" id="PF21010">
    <property type="entry name" value="HA2_C"/>
    <property type="match status" value="1"/>
</dbReference>
<dbReference type="GO" id="GO:0005524">
    <property type="term" value="F:ATP binding"/>
    <property type="evidence" value="ECO:0007669"/>
    <property type="project" value="UniProtKB-KW"/>
</dbReference>
<dbReference type="GO" id="GO:0003723">
    <property type="term" value="F:RNA binding"/>
    <property type="evidence" value="ECO:0007669"/>
    <property type="project" value="TreeGrafter"/>
</dbReference>
<evidence type="ECO:0000256" key="11">
    <source>
        <dbReference type="SAM" id="MobiDB-lite"/>
    </source>
</evidence>
<evidence type="ECO:0000256" key="10">
    <source>
        <dbReference type="ARBA" id="ARBA00047984"/>
    </source>
</evidence>
<dbReference type="Proteomes" id="UP001212411">
    <property type="component" value="Chromosome 1"/>
</dbReference>
<keyword evidence="6 15" id="KW-0347">Helicase</keyword>
<dbReference type="Gene3D" id="2.40.50.140">
    <property type="entry name" value="Nucleic acid-binding proteins"/>
    <property type="match status" value="1"/>
</dbReference>
<feature type="compositionally biased region" description="Basic and acidic residues" evidence="11">
    <location>
        <begin position="151"/>
        <end position="166"/>
    </location>
</feature>
<keyword evidence="5" id="KW-0378">Hydrolase</keyword>
<feature type="compositionally biased region" description="Polar residues" evidence="11">
    <location>
        <begin position="125"/>
        <end position="138"/>
    </location>
</feature>
<dbReference type="InterPro" id="IPR011709">
    <property type="entry name" value="DEAD-box_helicase_OB_fold"/>
</dbReference>
<dbReference type="GO" id="GO:0071013">
    <property type="term" value="C:catalytic step 2 spliceosome"/>
    <property type="evidence" value="ECO:0007669"/>
    <property type="project" value="TreeGrafter"/>
</dbReference>
<dbReference type="GO" id="GO:0016787">
    <property type="term" value="F:hydrolase activity"/>
    <property type="evidence" value="ECO:0007669"/>
    <property type="project" value="UniProtKB-KW"/>
</dbReference>
<evidence type="ECO:0000259" key="14">
    <source>
        <dbReference type="PROSITE" id="PS51194"/>
    </source>
</evidence>
<dbReference type="SMART" id="SM00316">
    <property type="entry name" value="S1"/>
    <property type="match status" value="1"/>
</dbReference>
<gene>
    <name evidence="15" type="primary">prp22</name>
    <name evidence="15" type="ORF">SOMG_01847</name>
</gene>
<dbReference type="KEGG" id="som:SOMG_01847"/>
<dbReference type="AlphaFoldDB" id="A0AAE9WAD7"/>
<evidence type="ECO:0000259" key="12">
    <source>
        <dbReference type="PROSITE" id="PS50126"/>
    </source>
</evidence>
<dbReference type="InterPro" id="IPR012340">
    <property type="entry name" value="NA-bd_OB-fold"/>
</dbReference>
<keyword evidence="8" id="KW-0508">mRNA splicing</keyword>
<dbReference type="InterPro" id="IPR048333">
    <property type="entry name" value="HA2_WH"/>
</dbReference>
<keyword evidence="7" id="KW-0067">ATP-binding</keyword>
<dbReference type="InterPro" id="IPR014001">
    <property type="entry name" value="Helicase_ATP-bd"/>
</dbReference>
<dbReference type="PROSITE" id="PS51192">
    <property type="entry name" value="HELICASE_ATP_BIND_1"/>
    <property type="match status" value="1"/>
</dbReference>
<organism evidence="15 16">
    <name type="scientific">Schizosaccharomyces osmophilus</name>
    <dbReference type="NCBI Taxonomy" id="2545709"/>
    <lineage>
        <taxon>Eukaryota</taxon>
        <taxon>Fungi</taxon>
        <taxon>Dikarya</taxon>
        <taxon>Ascomycota</taxon>
        <taxon>Taphrinomycotina</taxon>
        <taxon>Schizosaccharomycetes</taxon>
        <taxon>Schizosaccharomycetales</taxon>
        <taxon>Schizosaccharomycetaceae</taxon>
        <taxon>Schizosaccharomyces</taxon>
    </lineage>
</organism>
<dbReference type="Gene3D" id="1.20.120.1080">
    <property type="match status" value="1"/>
</dbReference>
<keyword evidence="16" id="KW-1185">Reference proteome</keyword>
<dbReference type="FunFam" id="2.40.50.140:FF:000061">
    <property type="entry name" value="ATP-dependent RNA helicase DHX8"/>
    <property type="match status" value="1"/>
</dbReference>
<dbReference type="InterPro" id="IPR049621">
    <property type="entry name" value="S1_DHX8_helicase"/>
</dbReference>
<dbReference type="Pfam" id="PF00271">
    <property type="entry name" value="Helicase_C"/>
    <property type="match status" value="1"/>
</dbReference>
<evidence type="ECO:0000256" key="8">
    <source>
        <dbReference type="ARBA" id="ARBA00023187"/>
    </source>
</evidence>
<evidence type="ECO:0000313" key="16">
    <source>
        <dbReference type="Proteomes" id="UP001212411"/>
    </source>
</evidence>
<keyword evidence="9" id="KW-0539">Nucleus</keyword>
<dbReference type="InterPro" id="IPR001650">
    <property type="entry name" value="Helicase_C-like"/>
</dbReference>
<comment type="subcellular location">
    <subcellularLocation>
        <location evidence="1">Nucleus</location>
    </subcellularLocation>
</comment>
<proteinExistence type="predicted"/>
<name>A0AAE9WAD7_9SCHI</name>
<evidence type="ECO:0000313" key="15">
    <source>
        <dbReference type="EMBL" id="WBW72313.1"/>
    </source>
</evidence>
<evidence type="ECO:0000259" key="13">
    <source>
        <dbReference type="PROSITE" id="PS51192"/>
    </source>
</evidence>
<comment type="catalytic activity">
    <reaction evidence="10">
        <text>ATP + H2O = ADP + phosphate + H(+)</text>
        <dbReference type="Rhea" id="RHEA:13065"/>
        <dbReference type="ChEBI" id="CHEBI:15377"/>
        <dbReference type="ChEBI" id="CHEBI:15378"/>
        <dbReference type="ChEBI" id="CHEBI:30616"/>
        <dbReference type="ChEBI" id="CHEBI:43474"/>
        <dbReference type="ChEBI" id="CHEBI:456216"/>
        <dbReference type="EC" id="3.6.4.13"/>
    </reaction>
</comment>
<dbReference type="InterPro" id="IPR002464">
    <property type="entry name" value="DNA/RNA_helicase_DEAH_CS"/>
</dbReference>
<feature type="domain" description="Helicase ATP-binding" evidence="13">
    <location>
        <begin position="524"/>
        <end position="688"/>
    </location>
</feature>
<dbReference type="InterPro" id="IPR049588">
    <property type="entry name" value="DHX8_GH2-like"/>
</dbReference>
<dbReference type="InterPro" id="IPR027417">
    <property type="entry name" value="P-loop_NTPase"/>
</dbReference>
<evidence type="ECO:0000256" key="3">
    <source>
        <dbReference type="ARBA" id="ARBA00022664"/>
    </source>
</evidence>
<evidence type="ECO:0000256" key="7">
    <source>
        <dbReference type="ARBA" id="ARBA00022840"/>
    </source>
</evidence>
<evidence type="ECO:0000256" key="4">
    <source>
        <dbReference type="ARBA" id="ARBA00022741"/>
    </source>
</evidence>
<feature type="domain" description="Helicase C-terminal" evidence="14">
    <location>
        <begin position="706"/>
        <end position="886"/>
    </location>
</feature>
<dbReference type="GO" id="GO:0003724">
    <property type="term" value="F:RNA helicase activity"/>
    <property type="evidence" value="ECO:0007669"/>
    <property type="project" value="UniProtKB-EC"/>
</dbReference>
<evidence type="ECO:0000256" key="9">
    <source>
        <dbReference type="ARBA" id="ARBA00023242"/>
    </source>
</evidence>
<evidence type="ECO:0000256" key="2">
    <source>
        <dbReference type="ARBA" id="ARBA00012552"/>
    </source>
</evidence>
<dbReference type="SUPFAM" id="SSF52540">
    <property type="entry name" value="P-loop containing nucleoside triphosphate hydrolases"/>
    <property type="match status" value="1"/>
</dbReference>
<dbReference type="SMART" id="SM00490">
    <property type="entry name" value="HELICc"/>
    <property type="match status" value="1"/>
</dbReference>
<dbReference type="PROSITE" id="PS00690">
    <property type="entry name" value="DEAH_ATP_HELICASE"/>
    <property type="match status" value="1"/>
</dbReference>
<dbReference type="Pfam" id="PF07717">
    <property type="entry name" value="OB_NTP_bind"/>
    <property type="match status" value="1"/>
</dbReference>
<dbReference type="SMART" id="SM00487">
    <property type="entry name" value="DEXDc"/>
    <property type="match status" value="1"/>
</dbReference>
<dbReference type="FunFam" id="1.20.120.1080:FF:000001">
    <property type="entry name" value="Pre-mRNA-splicing factor ATP-dependent RNA helicase"/>
    <property type="match status" value="1"/>
</dbReference>
<keyword evidence="3" id="KW-0507">mRNA processing</keyword>
<dbReference type="RefSeq" id="XP_056036556.1">
    <property type="nucleotide sequence ID" value="XM_056180640.1"/>
</dbReference>
<dbReference type="InterPro" id="IPR003029">
    <property type="entry name" value="S1_domain"/>
</dbReference>
<dbReference type="PANTHER" id="PTHR18934:SF85">
    <property type="entry name" value="ATP-DEPENDENT RNA HELICASE DHX8"/>
    <property type="match status" value="1"/>
</dbReference>
<dbReference type="PROSITE" id="PS51194">
    <property type="entry name" value="HELICASE_CTER"/>
    <property type="match status" value="1"/>
</dbReference>
<dbReference type="CDD" id="cd18791">
    <property type="entry name" value="SF2_C_RHA"/>
    <property type="match status" value="1"/>
</dbReference>
<dbReference type="Pfam" id="PF04408">
    <property type="entry name" value="WHD_HA2"/>
    <property type="match status" value="1"/>
</dbReference>
<dbReference type="GO" id="GO:0005684">
    <property type="term" value="C:U2-type spliceosomal complex"/>
    <property type="evidence" value="ECO:0007669"/>
    <property type="project" value="UniProtKB-ARBA"/>
</dbReference>
<dbReference type="InterPro" id="IPR011545">
    <property type="entry name" value="DEAD/DEAH_box_helicase_dom"/>
</dbReference>
<protein>
    <recommendedName>
        <fullName evidence="2">RNA helicase</fullName>
        <ecNumber evidence="2">3.6.4.13</ecNumber>
    </recommendedName>
</protein>
<accession>A0AAE9WAD7</accession>